<keyword evidence="3" id="KW-0808">Transferase</keyword>
<dbReference type="PATRIC" id="fig|710421.3.peg.5165"/>
<feature type="transmembrane region" description="Helical" evidence="8">
    <location>
        <begin position="342"/>
        <end position="363"/>
    </location>
</feature>
<keyword evidence="2" id="KW-1003">Cell membrane</keyword>
<evidence type="ECO:0000256" key="2">
    <source>
        <dbReference type="ARBA" id="ARBA00022475"/>
    </source>
</evidence>
<evidence type="ECO:0008006" key="11">
    <source>
        <dbReference type="Google" id="ProtNLM"/>
    </source>
</evidence>
<evidence type="ECO:0000256" key="7">
    <source>
        <dbReference type="ARBA" id="ARBA00024033"/>
    </source>
</evidence>
<keyword evidence="6 8" id="KW-0472">Membrane</keyword>
<evidence type="ECO:0000256" key="3">
    <source>
        <dbReference type="ARBA" id="ARBA00022679"/>
    </source>
</evidence>
<name>I4BRG0_MYCCN</name>
<dbReference type="Proteomes" id="UP000006057">
    <property type="component" value="Chromosome"/>
</dbReference>
<feature type="transmembrane region" description="Helical" evidence="8">
    <location>
        <begin position="178"/>
        <end position="202"/>
    </location>
</feature>
<evidence type="ECO:0000256" key="5">
    <source>
        <dbReference type="ARBA" id="ARBA00022989"/>
    </source>
</evidence>
<evidence type="ECO:0000256" key="4">
    <source>
        <dbReference type="ARBA" id="ARBA00022692"/>
    </source>
</evidence>
<comment type="subcellular location">
    <subcellularLocation>
        <location evidence="1">Cell membrane</location>
        <topology evidence="1">Multi-pass membrane protein</topology>
    </subcellularLocation>
</comment>
<dbReference type="STRING" id="710421.Mycch_5181"/>
<feature type="transmembrane region" description="Helical" evidence="8">
    <location>
        <begin position="294"/>
        <end position="311"/>
    </location>
</feature>
<evidence type="ECO:0000313" key="10">
    <source>
        <dbReference type="Proteomes" id="UP000006057"/>
    </source>
</evidence>
<dbReference type="HOGENOM" id="CLU_034641_3_0_11"/>
<feature type="transmembrane region" description="Helical" evidence="8">
    <location>
        <begin position="77"/>
        <end position="96"/>
    </location>
</feature>
<evidence type="ECO:0000313" key="9">
    <source>
        <dbReference type="EMBL" id="AFM19867.1"/>
    </source>
</evidence>
<dbReference type="Pfam" id="PF09594">
    <property type="entry name" value="GT87"/>
    <property type="match status" value="1"/>
</dbReference>
<protein>
    <recommendedName>
        <fullName evidence="11">Polyprenol-phosphate-mannose-dependent alpha-(1-2)-phosphatidylinositol mannoside mannosyltransferase</fullName>
    </recommendedName>
</protein>
<keyword evidence="4 8" id="KW-0812">Transmembrane</keyword>
<sequence precursor="true">MVSQPQPLPADTRRPPRRLLWCGPLILAVAVGLYVAEYTQWHAYVNQIDLMVYRFGGLRVLDGKDLYSKGIFGSSRFLLFTYTPFAALTFTPLSVLSLPWLRAASLAVALALLTFSVHRTLTALGVPRRRPWWSLTALAVGLCLWLEPVRYSIELGQVNLLILAAVTLDLLAPPGRKWAGVAIGVVAGIKLTPAIFLVFLLLIGRRRAALVGAGTFAATVLLSFAILPADSTFYWLRGNYDAPERISPDPTLSSSVRGLFGRLHWPTSAGMAVAIVVAVLALAVAVVAWRRGHVALGLSLVGLGGAAASPFSWTHHWVWFVPLLVHLAYRGCVVGSRAAGPAMWLLWAVVAGWLVTTKGRTPVSGLARWRPGGAWNQWLPSEYVYVLIAVLAATAAWLWRTRPHDPERAPAEHPSVGGHDEHRAVLA</sequence>
<keyword evidence="5 8" id="KW-1133">Transmembrane helix</keyword>
<comment type="similarity">
    <text evidence="7">Belongs to the glycosyltransferase 87 family.</text>
</comment>
<evidence type="ECO:0000256" key="1">
    <source>
        <dbReference type="ARBA" id="ARBA00004651"/>
    </source>
</evidence>
<keyword evidence="10" id="KW-1185">Reference proteome</keyword>
<proteinExistence type="inferred from homology"/>
<accession>I4BRG0</accession>
<dbReference type="GO" id="GO:0005886">
    <property type="term" value="C:plasma membrane"/>
    <property type="evidence" value="ECO:0007669"/>
    <property type="project" value="UniProtKB-SubCell"/>
</dbReference>
<reference evidence="9 10" key="1">
    <citation type="submission" date="2012-06" db="EMBL/GenBank/DDBJ databases">
        <title>Complete sequence of chromosome of Mycobacterium chubuense NBB4.</title>
        <authorList>
            <consortium name="US DOE Joint Genome Institute"/>
            <person name="Lucas S."/>
            <person name="Han J."/>
            <person name="Lapidus A."/>
            <person name="Cheng J.-F."/>
            <person name="Goodwin L."/>
            <person name="Pitluck S."/>
            <person name="Peters L."/>
            <person name="Mikhailova N."/>
            <person name="Teshima H."/>
            <person name="Detter J.C."/>
            <person name="Han C."/>
            <person name="Tapia R."/>
            <person name="Land M."/>
            <person name="Hauser L."/>
            <person name="Kyrpides N."/>
            <person name="Ivanova N."/>
            <person name="Pagani I."/>
            <person name="Mattes T."/>
            <person name="Holmes A."/>
            <person name="Rutledge P."/>
            <person name="Paulsen I."/>
            <person name="Coleman N."/>
            <person name="Woyke T."/>
        </authorList>
    </citation>
    <scope>NUCLEOTIDE SEQUENCE [LARGE SCALE GENOMIC DNA]</scope>
    <source>
        <strain evidence="9 10">NBB4</strain>
    </source>
</reference>
<dbReference type="AlphaFoldDB" id="I4BRG0"/>
<evidence type="ECO:0000256" key="8">
    <source>
        <dbReference type="SAM" id="Phobius"/>
    </source>
</evidence>
<organism evidence="9 10">
    <name type="scientific">Mycolicibacterium chubuense (strain NBB4)</name>
    <name type="common">Mycobacterium chubuense</name>
    <dbReference type="NCBI Taxonomy" id="710421"/>
    <lineage>
        <taxon>Bacteria</taxon>
        <taxon>Bacillati</taxon>
        <taxon>Actinomycetota</taxon>
        <taxon>Actinomycetes</taxon>
        <taxon>Mycobacteriales</taxon>
        <taxon>Mycobacteriaceae</taxon>
        <taxon>Mycolicibacterium</taxon>
    </lineage>
</organism>
<feature type="transmembrane region" description="Helical" evidence="8">
    <location>
        <begin position="269"/>
        <end position="289"/>
    </location>
</feature>
<feature type="transmembrane region" description="Helical" evidence="8">
    <location>
        <begin position="19"/>
        <end position="36"/>
    </location>
</feature>
<feature type="transmembrane region" description="Helical" evidence="8">
    <location>
        <begin position="103"/>
        <end position="126"/>
    </location>
</feature>
<dbReference type="KEGG" id="mcb:Mycch_5181"/>
<dbReference type="EMBL" id="CP003053">
    <property type="protein sequence ID" value="AFM19867.1"/>
    <property type="molecule type" value="Genomic_DNA"/>
</dbReference>
<dbReference type="GO" id="GO:0016758">
    <property type="term" value="F:hexosyltransferase activity"/>
    <property type="evidence" value="ECO:0007669"/>
    <property type="project" value="InterPro"/>
</dbReference>
<feature type="transmembrane region" description="Helical" evidence="8">
    <location>
        <begin position="383"/>
        <end position="399"/>
    </location>
</feature>
<gene>
    <name evidence="9" type="ordered locus">Mycch_5181</name>
</gene>
<evidence type="ECO:0000256" key="6">
    <source>
        <dbReference type="ARBA" id="ARBA00023136"/>
    </source>
</evidence>
<dbReference type="eggNOG" id="COG5650">
    <property type="taxonomic scope" value="Bacteria"/>
</dbReference>
<feature type="transmembrane region" description="Helical" evidence="8">
    <location>
        <begin position="209"/>
        <end position="227"/>
    </location>
</feature>
<dbReference type="InterPro" id="IPR018584">
    <property type="entry name" value="GT87"/>
</dbReference>